<keyword evidence="2" id="KW-0677">Repeat</keyword>
<accession>A0A9P7GHC8</accession>
<reference evidence="8" key="1">
    <citation type="submission" date="2021-02" db="EMBL/GenBank/DDBJ databases">
        <authorList>
            <person name="Nieuwenhuis M."/>
            <person name="Van De Peppel L.J.J."/>
        </authorList>
    </citation>
    <scope>NUCLEOTIDE SEQUENCE</scope>
    <source>
        <strain evidence="8">D49</strain>
    </source>
</reference>
<dbReference type="SUPFAM" id="SSF57716">
    <property type="entry name" value="Glucocorticoid receptor-like (DNA-binding domain)"/>
    <property type="match status" value="3"/>
</dbReference>
<dbReference type="Gene3D" id="2.10.110.10">
    <property type="entry name" value="Cysteine Rich Protein"/>
    <property type="match status" value="2"/>
</dbReference>
<dbReference type="PANTHER" id="PTHR46074:SF5">
    <property type="entry name" value="LIM DOMAIN-CONTAINING PROTEIN C"/>
    <property type="match status" value="1"/>
</dbReference>
<evidence type="ECO:0000256" key="5">
    <source>
        <dbReference type="PROSITE-ProRule" id="PRU00125"/>
    </source>
</evidence>
<name>A0A9P7GHC8_9AGAR</name>
<keyword evidence="3 5" id="KW-0862">Zinc</keyword>
<dbReference type="InterPro" id="IPR001781">
    <property type="entry name" value="Znf_LIM"/>
</dbReference>
<evidence type="ECO:0000256" key="3">
    <source>
        <dbReference type="ARBA" id="ARBA00022833"/>
    </source>
</evidence>
<evidence type="ECO:0000313" key="8">
    <source>
        <dbReference type="EMBL" id="KAG5650642.1"/>
    </source>
</evidence>
<dbReference type="Pfam" id="PF00412">
    <property type="entry name" value="LIM"/>
    <property type="match status" value="2"/>
</dbReference>
<feature type="region of interest" description="Disordered" evidence="6">
    <location>
        <begin position="63"/>
        <end position="176"/>
    </location>
</feature>
<dbReference type="GO" id="GO:0046872">
    <property type="term" value="F:metal ion binding"/>
    <property type="evidence" value="ECO:0007669"/>
    <property type="project" value="UniProtKB-KW"/>
</dbReference>
<dbReference type="OrthoDB" id="8062037at2759"/>
<feature type="domain" description="LIM zinc-binding" evidence="7">
    <location>
        <begin position="8"/>
        <end position="69"/>
    </location>
</feature>
<dbReference type="PANTHER" id="PTHR46074">
    <property type="entry name" value="CYSTEINE-RICH PROTEIN CRIP FAMILY MEMBER"/>
    <property type="match status" value="1"/>
</dbReference>
<dbReference type="PROSITE" id="PS50023">
    <property type="entry name" value="LIM_DOMAIN_2"/>
    <property type="match status" value="2"/>
</dbReference>
<gene>
    <name evidence="8" type="ORF">H0H81_011509</name>
</gene>
<keyword evidence="4 5" id="KW-0440">LIM domain</keyword>
<feature type="compositionally biased region" description="Acidic residues" evidence="6">
    <location>
        <begin position="148"/>
        <end position="162"/>
    </location>
</feature>
<evidence type="ECO:0000313" key="9">
    <source>
        <dbReference type="Proteomes" id="UP000717328"/>
    </source>
</evidence>
<evidence type="ECO:0000256" key="2">
    <source>
        <dbReference type="ARBA" id="ARBA00022737"/>
    </source>
</evidence>
<dbReference type="GO" id="GO:0030695">
    <property type="term" value="F:GTPase regulator activity"/>
    <property type="evidence" value="ECO:0007669"/>
    <property type="project" value="UniProtKB-ARBA"/>
</dbReference>
<dbReference type="PROSITE" id="PS00478">
    <property type="entry name" value="LIM_DOMAIN_1"/>
    <property type="match status" value="2"/>
</dbReference>
<keyword evidence="9" id="KW-1185">Reference proteome</keyword>
<keyword evidence="1 5" id="KW-0479">Metal-binding</keyword>
<evidence type="ECO:0000259" key="7">
    <source>
        <dbReference type="PROSITE" id="PS50023"/>
    </source>
</evidence>
<evidence type="ECO:0000256" key="4">
    <source>
        <dbReference type="ARBA" id="ARBA00023038"/>
    </source>
</evidence>
<evidence type="ECO:0000256" key="6">
    <source>
        <dbReference type="SAM" id="MobiDB-lite"/>
    </source>
</evidence>
<protein>
    <recommendedName>
        <fullName evidence="7">LIM zinc-binding domain-containing protein</fullName>
    </recommendedName>
</protein>
<dbReference type="FunFam" id="2.10.110.10:FF:000001">
    <property type="entry name" value="Cysteine and glycine-rich protein 1"/>
    <property type="match status" value="2"/>
</dbReference>
<comment type="caution">
    <text evidence="8">The sequence shown here is derived from an EMBL/GenBank/DDBJ whole genome shotgun (WGS) entry which is preliminary data.</text>
</comment>
<feature type="compositionally biased region" description="Basic and acidic residues" evidence="6">
    <location>
        <begin position="63"/>
        <end position="82"/>
    </location>
</feature>
<feature type="domain" description="LIM zinc-binding" evidence="7">
    <location>
        <begin position="285"/>
        <end position="345"/>
    </location>
</feature>
<dbReference type="SMART" id="SM00132">
    <property type="entry name" value="LIM"/>
    <property type="match status" value="2"/>
</dbReference>
<dbReference type="AlphaFoldDB" id="A0A9P7GHC8"/>
<dbReference type="Proteomes" id="UP000717328">
    <property type="component" value="Unassembled WGS sequence"/>
</dbReference>
<dbReference type="CDD" id="cd09326">
    <property type="entry name" value="LIM_CRP_like"/>
    <property type="match status" value="2"/>
</dbReference>
<organism evidence="8 9">
    <name type="scientific">Sphagnurus paluster</name>
    <dbReference type="NCBI Taxonomy" id="117069"/>
    <lineage>
        <taxon>Eukaryota</taxon>
        <taxon>Fungi</taxon>
        <taxon>Dikarya</taxon>
        <taxon>Basidiomycota</taxon>
        <taxon>Agaricomycotina</taxon>
        <taxon>Agaricomycetes</taxon>
        <taxon>Agaricomycetidae</taxon>
        <taxon>Agaricales</taxon>
        <taxon>Tricholomatineae</taxon>
        <taxon>Lyophyllaceae</taxon>
        <taxon>Sphagnurus</taxon>
    </lineage>
</organism>
<sequence length="358" mass="38202">MHPFGGTQICPRCSKAVYAAEQVMGPGRRLYHKPCLACTFCHKRLDSFTLLEHDEKNFGTRDLRHANLPVRERDPSPPEDSRSPPPRLASPLPLLRPNRRRSLVTSPTRSAFPRDLEPERSTSPTEIDGSTFPSTPDTDINADPCAGADEDVDANTDAEEEARDTVSGSTTPPPVVPILHGTPSHSGRFGPGGLPRSIALPLTPTRNGSFTRPRHLASKSVGGTPIGSAIVPGLQQPQSLTMPSPLLQTATGTRYGAALGAVGAMPLHLTGSSVGSPRRWGAQVPSCPRCGKNVYFAEQVKAIGKTYHKNCLRCTECSTLLDSSRLRDHAGDALCMRCYGKLHGPHGGGYALLGKAGG</sequence>
<proteinExistence type="predicted"/>
<reference evidence="8" key="2">
    <citation type="submission" date="2021-10" db="EMBL/GenBank/DDBJ databases">
        <title>Phylogenomics reveals ancestral predisposition of the termite-cultivated fungus Termitomyces towards a domesticated lifestyle.</title>
        <authorList>
            <person name="Auxier B."/>
            <person name="Grum-Grzhimaylo A."/>
            <person name="Cardenas M.E."/>
            <person name="Lodge J.D."/>
            <person name="Laessoe T."/>
            <person name="Pedersen O."/>
            <person name="Smith M.E."/>
            <person name="Kuyper T.W."/>
            <person name="Franco-Molano E.A."/>
            <person name="Baroni T.J."/>
            <person name="Aanen D.K."/>
        </authorList>
    </citation>
    <scope>NUCLEOTIDE SEQUENCE</scope>
    <source>
        <strain evidence="8">D49</strain>
    </source>
</reference>
<dbReference type="EMBL" id="JABCKI010000395">
    <property type="protein sequence ID" value="KAG5650642.1"/>
    <property type="molecule type" value="Genomic_DNA"/>
</dbReference>
<evidence type="ECO:0000256" key="1">
    <source>
        <dbReference type="ARBA" id="ARBA00022723"/>
    </source>
</evidence>